<proteinExistence type="predicted"/>
<accession>A0AAV9JUU3</accession>
<name>A0AAV9JUU3_9PEZI</name>
<reference evidence="1 2" key="1">
    <citation type="submission" date="2021-11" db="EMBL/GenBank/DDBJ databases">
        <title>Black yeast isolated from Biological Soil Crust.</title>
        <authorList>
            <person name="Kurbessoian T."/>
        </authorList>
    </citation>
    <scope>NUCLEOTIDE SEQUENCE [LARGE SCALE GENOMIC DNA]</scope>
    <source>
        <strain evidence="1 2">CCFEE 5522</strain>
    </source>
</reference>
<protein>
    <submittedName>
        <fullName evidence="1">Uncharacterized protein</fullName>
    </submittedName>
</protein>
<comment type="caution">
    <text evidence="1">The sequence shown here is derived from an EMBL/GenBank/DDBJ whole genome shotgun (WGS) entry which is preliminary data.</text>
</comment>
<dbReference type="Proteomes" id="UP001324427">
    <property type="component" value="Unassembled WGS sequence"/>
</dbReference>
<evidence type="ECO:0000313" key="2">
    <source>
        <dbReference type="Proteomes" id="UP001324427"/>
    </source>
</evidence>
<keyword evidence="2" id="KW-1185">Reference proteome</keyword>
<dbReference type="AlphaFoldDB" id="A0AAV9JUU3"/>
<organism evidence="1 2">
    <name type="scientific">Oleoguttula mirabilis</name>
    <dbReference type="NCBI Taxonomy" id="1507867"/>
    <lineage>
        <taxon>Eukaryota</taxon>
        <taxon>Fungi</taxon>
        <taxon>Dikarya</taxon>
        <taxon>Ascomycota</taxon>
        <taxon>Pezizomycotina</taxon>
        <taxon>Dothideomycetes</taxon>
        <taxon>Dothideomycetidae</taxon>
        <taxon>Mycosphaerellales</taxon>
        <taxon>Teratosphaeriaceae</taxon>
        <taxon>Oleoguttula</taxon>
    </lineage>
</organism>
<evidence type="ECO:0000313" key="1">
    <source>
        <dbReference type="EMBL" id="KAK4549495.1"/>
    </source>
</evidence>
<gene>
    <name evidence="1" type="ORF">LTR36_006492</name>
</gene>
<sequence length="115" mass="12650">MQHLPFNYLAQSYKPSRFYGLYTVDGVGASDPAIAQFEFDNKGTVAVDELAALFYGVTPADKFTGLVIVVTVQQEAIIGNNADSAGCLSPTDKIPRLLVLRRFQRSGRPVKLREQ</sequence>
<dbReference type="EMBL" id="JAVFHQ010000004">
    <property type="protein sequence ID" value="KAK4549495.1"/>
    <property type="molecule type" value="Genomic_DNA"/>
</dbReference>